<dbReference type="AlphaFoldDB" id="A0A3B1D2G3"/>
<dbReference type="EMBL" id="UOGJ01000018">
    <property type="protein sequence ID" value="VAX34922.1"/>
    <property type="molecule type" value="Genomic_DNA"/>
</dbReference>
<reference evidence="2" key="1">
    <citation type="submission" date="2018-06" db="EMBL/GenBank/DDBJ databases">
        <authorList>
            <person name="Zhirakovskaya E."/>
        </authorList>
    </citation>
    <scope>NUCLEOTIDE SEQUENCE</scope>
</reference>
<evidence type="ECO:0000256" key="1">
    <source>
        <dbReference type="SAM" id="Phobius"/>
    </source>
</evidence>
<feature type="transmembrane region" description="Helical" evidence="1">
    <location>
        <begin position="24"/>
        <end position="47"/>
    </location>
</feature>
<keyword evidence="1" id="KW-0472">Membrane</keyword>
<sequence length="51" mass="5705">LVIFTLLGVAAYIWLPEHSMLRTILFSVAVSHFLIVLLVLIFGGLIIPKQK</sequence>
<organism evidence="2">
    <name type="scientific">hydrothermal vent metagenome</name>
    <dbReference type="NCBI Taxonomy" id="652676"/>
    <lineage>
        <taxon>unclassified sequences</taxon>
        <taxon>metagenomes</taxon>
        <taxon>ecological metagenomes</taxon>
    </lineage>
</organism>
<keyword evidence="1" id="KW-0812">Transmembrane</keyword>
<name>A0A3B1D2G3_9ZZZZ</name>
<keyword evidence="1" id="KW-1133">Transmembrane helix</keyword>
<gene>
    <name evidence="2" type="ORF">MNBD_UNCLBAC01-370</name>
</gene>
<proteinExistence type="predicted"/>
<accession>A0A3B1D2G3</accession>
<feature type="non-terminal residue" evidence="2">
    <location>
        <position position="1"/>
    </location>
</feature>
<evidence type="ECO:0000313" key="2">
    <source>
        <dbReference type="EMBL" id="VAX34922.1"/>
    </source>
</evidence>
<protein>
    <submittedName>
        <fullName evidence="2">Uncharacterized protein</fullName>
    </submittedName>
</protein>